<name>G9WF82_9LACO</name>
<dbReference type="Proteomes" id="UP000004959">
    <property type="component" value="Chromosome"/>
</dbReference>
<gene>
    <name evidence="2" type="ORF">OKIT_0691</name>
</gene>
<dbReference type="AlphaFoldDB" id="G9WF82"/>
<dbReference type="STRING" id="336988.NT96_08875"/>
<keyword evidence="1" id="KW-0472">Membrane</keyword>
<evidence type="ECO:0000256" key="1">
    <source>
        <dbReference type="SAM" id="Phobius"/>
    </source>
</evidence>
<dbReference type="EMBL" id="AFVZ01000001">
    <property type="protein sequence ID" value="EHN58802.1"/>
    <property type="molecule type" value="Genomic_DNA"/>
</dbReference>
<dbReference type="eggNOG" id="ENOG5032U6Z">
    <property type="taxonomic scope" value="Bacteria"/>
</dbReference>
<sequence length="123" mass="13670">MKKSSYITLLLSTLGFLFLGLGMSMSLLPTWHLFQTGIVLGIIGLIILFITWLVYRRMTNKPRLNLNKRTIGISCLTFLGVMVFGLGMNLTMVYHQEILGIVIGTIGIFLLLALIPVTVGLKK</sequence>
<reference evidence="2 3" key="1">
    <citation type="journal article" date="2012" name="PLoS ONE">
        <title>Functional divergence in the genus oenococcus as predicted by genome sequencing of the newly-described species, Oenococcus kitaharae.</title>
        <authorList>
            <person name="Borneman A.R."/>
            <person name="McCarthy J.M."/>
            <person name="Chambers P.J."/>
            <person name="Bartowsky E.J."/>
        </authorList>
    </citation>
    <scope>NUCLEOTIDE SEQUENCE [LARGE SCALE GENOMIC DNA]</scope>
    <source>
        <strain evidence="3">DSM17330</strain>
    </source>
</reference>
<feature type="transmembrane region" description="Helical" evidence="1">
    <location>
        <begin position="34"/>
        <end position="55"/>
    </location>
</feature>
<dbReference type="HOGENOM" id="CLU_135496_0_0_9"/>
<evidence type="ECO:0000313" key="2">
    <source>
        <dbReference type="EMBL" id="EHN58802.1"/>
    </source>
</evidence>
<feature type="transmembrane region" description="Helical" evidence="1">
    <location>
        <begin position="71"/>
        <end position="92"/>
    </location>
</feature>
<keyword evidence="3" id="KW-1185">Reference proteome</keyword>
<dbReference type="PATRIC" id="fig|1045004.4.peg.691"/>
<feature type="transmembrane region" description="Helical" evidence="1">
    <location>
        <begin position="98"/>
        <end position="121"/>
    </location>
</feature>
<evidence type="ECO:0000313" key="3">
    <source>
        <dbReference type="Proteomes" id="UP000004959"/>
    </source>
</evidence>
<accession>G9WF82</accession>
<keyword evidence="1" id="KW-0812">Transmembrane</keyword>
<comment type="caution">
    <text evidence="2">The sequence shown here is derived from an EMBL/GenBank/DDBJ whole genome shotgun (WGS) entry which is preliminary data.</text>
</comment>
<protein>
    <submittedName>
        <fullName evidence="2">Uncharacterized protein</fullName>
    </submittedName>
</protein>
<keyword evidence="1" id="KW-1133">Transmembrane helix</keyword>
<dbReference type="RefSeq" id="WP_007745336.1">
    <property type="nucleotide sequence ID" value="NZ_CM001398.1"/>
</dbReference>
<proteinExistence type="predicted"/>
<dbReference type="OrthoDB" id="3240444at2"/>
<organism evidence="2 3">
    <name type="scientific">Oenococcus kitaharae DSM 17330</name>
    <dbReference type="NCBI Taxonomy" id="1045004"/>
    <lineage>
        <taxon>Bacteria</taxon>
        <taxon>Bacillati</taxon>
        <taxon>Bacillota</taxon>
        <taxon>Bacilli</taxon>
        <taxon>Lactobacillales</taxon>
        <taxon>Lactobacillaceae</taxon>
        <taxon>Oenococcus</taxon>
    </lineage>
</organism>